<protein>
    <submittedName>
        <fullName evidence="1">Uncharacterized protein</fullName>
    </submittedName>
</protein>
<dbReference type="AlphaFoldDB" id="A0A6S6TLS1"/>
<sequence length="532" mass="61816">MKKLLLVLLSFFTLVQGQNIDECKVDLYYATDIILPEDEQSSEKLWRLQSIELLKKYPKIQKKIGDTKVSYNLSDGLISDVLVEIKQYDSSGMTYTAFRVYILAYLQKLTRKKAGFLLASLDKAAAMIYEGTLSKQKEAYNKSIESGRGVVVVAHSIGNLFTEEVYKSFSEEGESWKEKYFHTIAVASTQSEIINNGQGITFDNDLVYSDSLQSNDSEEVVFKNPNRYDYGFTNIYDMDVVYEDQLSAEYHKFEYYLGYPVEEMSLINDYSKKVETKTRQTNIAKDMITQWLYDEVVAHKDRKSQWEVDEEFDKNTEDYRISVKHKYKPTDIKLEERLFPFNVDKKVHQVAGKYVKASCGGNNITATWDGQKANEFWLIDNVEEEKIKGEVLLGPRRFYYSCTVNVASGMRGSNYYGFTNTNDYMDRTSLKCYSYAPSFTLSAYEVIDFPTFTRPTSYELNVVMDIEGKKLYSIIEAQAHEYLDSVFQNIKNTYGDNTYRTVIYDKDTIDCEMKWSGFTKKCRKYYTLLLER</sequence>
<name>A0A6S6TLS1_9BACT</name>
<evidence type="ECO:0000313" key="1">
    <source>
        <dbReference type="EMBL" id="CAA6816683.1"/>
    </source>
</evidence>
<reference evidence="1" key="1">
    <citation type="submission" date="2020-01" db="EMBL/GenBank/DDBJ databases">
        <authorList>
            <person name="Meier V. D."/>
            <person name="Meier V D."/>
        </authorList>
    </citation>
    <scope>NUCLEOTIDE SEQUENCE</scope>
    <source>
        <strain evidence="1">HLG_WM_MAG_05</strain>
    </source>
</reference>
<gene>
    <name evidence="1" type="ORF">HELGO_WM4689</name>
</gene>
<dbReference type="EMBL" id="CACVAU010000050">
    <property type="protein sequence ID" value="CAA6816683.1"/>
    <property type="molecule type" value="Genomic_DNA"/>
</dbReference>
<organism evidence="1">
    <name type="scientific">uncultured Sulfurovum sp</name>
    <dbReference type="NCBI Taxonomy" id="269237"/>
    <lineage>
        <taxon>Bacteria</taxon>
        <taxon>Pseudomonadati</taxon>
        <taxon>Campylobacterota</taxon>
        <taxon>Epsilonproteobacteria</taxon>
        <taxon>Campylobacterales</taxon>
        <taxon>Sulfurovaceae</taxon>
        <taxon>Sulfurovum</taxon>
        <taxon>environmental samples</taxon>
    </lineage>
</organism>
<accession>A0A6S6TLS1</accession>
<proteinExistence type="predicted"/>